<keyword evidence="1" id="KW-0472">Membrane</keyword>
<organism evidence="2 3">
    <name type="scientific">Mucilaginibacter terrenus</name>
    <dbReference type="NCBI Taxonomy" id="2482727"/>
    <lineage>
        <taxon>Bacteria</taxon>
        <taxon>Pseudomonadati</taxon>
        <taxon>Bacteroidota</taxon>
        <taxon>Sphingobacteriia</taxon>
        <taxon>Sphingobacteriales</taxon>
        <taxon>Sphingobacteriaceae</taxon>
        <taxon>Mucilaginibacter</taxon>
    </lineage>
</organism>
<reference evidence="2 3" key="1">
    <citation type="submission" date="2018-08" db="EMBL/GenBank/DDBJ databases">
        <title>Mucilaginibacter terrae sp. nov., isolated from manganese diggings.</title>
        <authorList>
            <person name="Huang Y."/>
            <person name="Zhou Z."/>
        </authorList>
    </citation>
    <scope>NUCLEOTIDE SEQUENCE [LARGE SCALE GENOMIC DNA]</scope>
    <source>
        <strain evidence="2 3">ZH6</strain>
    </source>
</reference>
<evidence type="ECO:0000313" key="3">
    <source>
        <dbReference type="Proteomes" id="UP000260823"/>
    </source>
</evidence>
<evidence type="ECO:0000256" key="1">
    <source>
        <dbReference type="SAM" id="Phobius"/>
    </source>
</evidence>
<dbReference type="EMBL" id="QWDE01000004">
    <property type="protein sequence ID" value="RFZ81824.1"/>
    <property type="molecule type" value="Genomic_DNA"/>
</dbReference>
<protein>
    <submittedName>
        <fullName evidence="2">Uncharacterized protein</fullName>
    </submittedName>
</protein>
<dbReference type="Proteomes" id="UP000260823">
    <property type="component" value="Unassembled WGS sequence"/>
</dbReference>
<dbReference type="AlphaFoldDB" id="A0A3E2NLE1"/>
<proteinExistence type="predicted"/>
<dbReference type="RefSeq" id="WP_117384644.1">
    <property type="nucleotide sequence ID" value="NZ_QWDE01000004.1"/>
</dbReference>
<gene>
    <name evidence="2" type="ORF">DYU05_18555</name>
</gene>
<name>A0A3E2NLE1_9SPHI</name>
<keyword evidence="3" id="KW-1185">Reference proteome</keyword>
<feature type="transmembrane region" description="Helical" evidence="1">
    <location>
        <begin position="20"/>
        <end position="40"/>
    </location>
</feature>
<comment type="caution">
    <text evidence="2">The sequence shown here is derived from an EMBL/GenBank/DDBJ whole genome shotgun (WGS) entry which is preliminary data.</text>
</comment>
<sequence length="178" mass="19910">MEIPFTHDLTSLNSGIKWCTIISIIGGLLAVFSSIGLFYFGDQKDNLNNFASASRTLESSFVDKKLLKLELARCQATPIQIVSIGADLESERFGDELINLFTSAGWKIVPRGRLMIDGVPPKDISIIKSAGKFTFEEAVLIEVFRYLNYPVHVINERHNPLRKPIDPAKIVLELGLKY</sequence>
<dbReference type="OrthoDB" id="9841315at2"/>
<keyword evidence="1" id="KW-0812">Transmembrane</keyword>
<keyword evidence="1" id="KW-1133">Transmembrane helix</keyword>
<accession>A0A3E2NLE1</accession>
<evidence type="ECO:0000313" key="2">
    <source>
        <dbReference type="EMBL" id="RFZ81824.1"/>
    </source>
</evidence>